<evidence type="ECO:0000313" key="3">
    <source>
        <dbReference type="Proteomes" id="UP000029447"/>
    </source>
</evidence>
<organism evidence="2 3">
    <name type="scientific">Pectobacterium odoriferum</name>
    <dbReference type="NCBI Taxonomy" id="78398"/>
    <lineage>
        <taxon>Bacteria</taxon>
        <taxon>Pseudomonadati</taxon>
        <taxon>Pseudomonadota</taxon>
        <taxon>Gammaproteobacteria</taxon>
        <taxon>Enterobacterales</taxon>
        <taxon>Pectobacteriaceae</taxon>
        <taxon>Pectobacterium</taxon>
    </lineage>
</organism>
<dbReference type="Pfam" id="PF14301">
    <property type="entry name" value="DUF4376"/>
    <property type="match status" value="1"/>
</dbReference>
<dbReference type="EMBL" id="JQOF01000094">
    <property type="protein sequence ID" value="KGA39011.1"/>
    <property type="molecule type" value="Genomic_DNA"/>
</dbReference>
<reference evidence="2 3" key="1">
    <citation type="submission" date="2014-08" db="EMBL/GenBank/DDBJ databases">
        <title>Genome sequences of NCPPB Pectobacterium isolates.</title>
        <authorList>
            <person name="Glover R.H."/>
            <person name="Sapp M."/>
            <person name="Elphinstone J."/>
        </authorList>
    </citation>
    <scope>NUCLEOTIDE SEQUENCE [LARGE SCALE GENOMIC DNA]</scope>
    <source>
        <strain evidence="2 3">NCPPB3841</strain>
    </source>
</reference>
<keyword evidence="3" id="KW-1185">Reference proteome</keyword>
<gene>
    <name evidence="2" type="ORF">KU75_25250</name>
</gene>
<protein>
    <recommendedName>
        <fullName evidence="1">DUF4376 domain-containing protein</fullName>
    </recommendedName>
</protein>
<evidence type="ECO:0000313" key="2">
    <source>
        <dbReference type="EMBL" id="KGA39011.1"/>
    </source>
</evidence>
<feature type="domain" description="DUF4376" evidence="1">
    <location>
        <begin position="56"/>
        <end position="153"/>
    </location>
</feature>
<sequence>MMLRYWLRLDIMEYVSSGDDLTFLGYIEVPKKPEPHPEIYTWDVNTWGWVISEQLTRDAIALSRYERETAGITFNGNQFHTTDRSKTMLCGAAIKCLRDENKTFNWKTIDGQFIELSSVDILALHDAVIDYVESCFSREQSLVNSLLLNELTAEMIDEDWPSNSL</sequence>
<comment type="caution">
    <text evidence="2">The sequence shown here is derived from an EMBL/GenBank/DDBJ whole genome shotgun (WGS) entry which is preliminary data.</text>
</comment>
<proteinExistence type="predicted"/>
<dbReference type="Proteomes" id="UP000029447">
    <property type="component" value="Unassembled WGS sequence"/>
</dbReference>
<name>A0ABR4VI91_9GAMM</name>
<dbReference type="InterPro" id="IPR025484">
    <property type="entry name" value="DUF4376"/>
</dbReference>
<accession>A0ABR4VI91</accession>
<evidence type="ECO:0000259" key="1">
    <source>
        <dbReference type="Pfam" id="PF14301"/>
    </source>
</evidence>